<evidence type="ECO:0000256" key="5">
    <source>
        <dbReference type="ARBA" id="ARBA00022723"/>
    </source>
</evidence>
<dbReference type="EC" id="3.1.3.15" evidence="3"/>
<dbReference type="PANTHER" id="PTHR43344">
    <property type="entry name" value="PHOSPHOSERINE PHOSPHATASE"/>
    <property type="match status" value="1"/>
</dbReference>
<evidence type="ECO:0000256" key="2">
    <source>
        <dbReference type="ARBA" id="ARBA00009184"/>
    </source>
</evidence>
<dbReference type="InterPro" id="IPR023214">
    <property type="entry name" value="HAD_sf"/>
</dbReference>
<comment type="function">
    <text evidence="10">Catalyzes the dephosphorylation of histidinol-phosphate to histidinol, the direct precursor of histidine.</text>
</comment>
<dbReference type="Proteomes" id="UP000003374">
    <property type="component" value="Unassembled WGS sequence"/>
</dbReference>
<dbReference type="HOGENOM" id="CLU_052657_1_1_6"/>
<keyword evidence="7" id="KW-0460">Magnesium</keyword>
<evidence type="ECO:0000256" key="1">
    <source>
        <dbReference type="ARBA" id="ARBA00004970"/>
    </source>
</evidence>
<evidence type="ECO:0000256" key="6">
    <source>
        <dbReference type="ARBA" id="ARBA00022801"/>
    </source>
</evidence>
<dbReference type="GO" id="GO:0046872">
    <property type="term" value="F:metal ion binding"/>
    <property type="evidence" value="ECO:0007669"/>
    <property type="project" value="UniProtKB-KW"/>
</dbReference>
<evidence type="ECO:0000256" key="4">
    <source>
        <dbReference type="ARBA" id="ARBA00021697"/>
    </source>
</evidence>
<dbReference type="PANTHER" id="PTHR43344:SF13">
    <property type="entry name" value="PHOSPHATASE RV3661-RELATED"/>
    <property type="match status" value="1"/>
</dbReference>
<accession>A4BSH1</accession>
<evidence type="ECO:0000256" key="10">
    <source>
        <dbReference type="ARBA" id="ARBA00053547"/>
    </source>
</evidence>
<comment type="pathway">
    <text evidence="1">Amino-acid biosynthesis; L-histidine biosynthesis; L-histidine from 5-phospho-alpha-D-ribose 1-diphosphate: step 8/9.</text>
</comment>
<dbReference type="GO" id="GO:0004401">
    <property type="term" value="F:histidinol-phosphatase activity"/>
    <property type="evidence" value="ECO:0007669"/>
    <property type="project" value="UniProtKB-EC"/>
</dbReference>
<sequence length="228" mass="26208">MVTSPLMRRFYVALAIFDLDNTLLAGDSDYLWGRFLVDKEIVDGNEYTAENERFYQAYQAGTLDIHGYLRFALRPLAQHELRQLRAWRAQFIDEHIRPIVLDQGRELVELHRDRGDTLLIITATNRFLTEPIAALFGIDHLLATDPEMAGERYTGAIQGIPTFREGKIKALEAWSKHTGHQLTDSYFYSDSHNDIPLLERVAYPVAVDPDPELRQQAAQRGWPIISLR</sequence>
<name>A4BSH1_9GAMM</name>
<dbReference type="InterPro" id="IPR006385">
    <property type="entry name" value="HAD_hydro_SerB1"/>
</dbReference>
<organism evidence="11 12">
    <name type="scientific">Nitrococcus mobilis Nb-231</name>
    <dbReference type="NCBI Taxonomy" id="314278"/>
    <lineage>
        <taxon>Bacteria</taxon>
        <taxon>Pseudomonadati</taxon>
        <taxon>Pseudomonadota</taxon>
        <taxon>Gammaproteobacteria</taxon>
        <taxon>Chromatiales</taxon>
        <taxon>Ectothiorhodospiraceae</taxon>
        <taxon>Nitrococcus</taxon>
    </lineage>
</organism>
<keyword evidence="5" id="KW-0479">Metal-binding</keyword>
<dbReference type="Gene3D" id="1.20.1440.100">
    <property type="entry name" value="SG protein - dephosphorylation function"/>
    <property type="match status" value="1"/>
</dbReference>
<dbReference type="Gene3D" id="3.40.50.1000">
    <property type="entry name" value="HAD superfamily/HAD-like"/>
    <property type="match status" value="1"/>
</dbReference>
<dbReference type="InterPro" id="IPR036412">
    <property type="entry name" value="HAD-like_sf"/>
</dbReference>
<comment type="similarity">
    <text evidence="2">Belongs to the HAD-like hydrolase superfamily. SerB family.</text>
</comment>
<dbReference type="InterPro" id="IPR050582">
    <property type="entry name" value="HAD-like_SerB"/>
</dbReference>
<evidence type="ECO:0000256" key="9">
    <source>
        <dbReference type="ARBA" id="ARBA00052092"/>
    </source>
</evidence>
<keyword evidence="12" id="KW-1185">Reference proteome</keyword>
<dbReference type="FunFam" id="3.40.50.1000:FF:000025">
    <property type="entry name" value="HAD hydrolase, family IB"/>
    <property type="match status" value="1"/>
</dbReference>
<evidence type="ECO:0000256" key="8">
    <source>
        <dbReference type="ARBA" id="ARBA00033209"/>
    </source>
</evidence>
<comment type="caution">
    <text evidence="11">The sequence shown here is derived from an EMBL/GenBank/DDBJ whole genome shotgun (WGS) entry which is preliminary data.</text>
</comment>
<reference evidence="11 12" key="1">
    <citation type="submission" date="2006-02" db="EMBL/GenBank/DDBJ databases">
        <authorList>
            <person name="Waterbury J."/>
            <person name="Ferriera S."/>
            <person name="Johnson J."/>
            <person name="Kravitz S."/>
            <person name="Halpern A."/>
            <person name="Remington K."/>
            <person name="Beeson K."/>
            <person name="Tran B."/>
            <person name="Rogers Y.-H."/>
            <person name="Friedman R."/>
            <person name="Venter J.C."/>
        </authorList>
    </citation>
    <scope>NUCLEOTIDE SEQUENCE [LARGE SCALE GENOMIC DNA]</scope>
    <source>
        <strain evidence="11 12">Nb-231</strain>
    </source>
</reference>
<dbReference type="AlphaFoldDB" id="A4BSH1"/>
<evidence type="ECO:0000313" key="12">
    <source>
        <dbReference type="Proteomes" id="UP000003374"/>
    </source>
</evidence>
<keyword evidence="6 11" id="KW-0378">Hydrolase</keyword>
<comment type="catalytic activity">
    <reaction evidence="9">
        <text>L-histidinol phosphate + H2O = L-histidinol + phosphate</text>
        <dbReference type="Rhea" id="RHEA:14465"/>
        <dbReference type="ChEBI" id="CHEBI:15377"/>
        <dbReference type="ChEBI" id="CHEBI:43474"/>
        <dbReference type="ChEBI" id="CHEBI:57699"/>
        <dbReference type="ChEBI" id="CHEBI:57980"/>
        <dbReference type="EC" id="3.1.3.15"/>
    </reaction>
    <physiologicalReaction direction="left-to-right" evidence="9">
        <dbReference type="Rhea" id="RHEA:14466"/>
    </physiologicalReaction>
</comment>
<dbReference type="CDD" id="cd02612">
    <property type="entry name" value="HAD_PGPPase"/>
    <property type="match status" value="1"/>
</dbReference>
<dbReference type="EMBL" id="AAOF01000009">
    <property type="protein sequence ID" value="EAR21431.1"/>
    <property type="molecule type" value="Genomic_DNA"/>
</dbReference>
<dbReference type="NCBIfam" id="TIGR01490">
    <property type="entry name" value="HAD-SF-IB-hyp1"/>
    <property type="match status" value="1"/>
</dbReference>
<dbReference type="NCBIfam" id="TIGR01488">
    <property type="entry name" value="HAD-SF-IB"/>
    <property type="match status" value="1"/>
</dbReference>
<dbReference type="eggNOG" id="COG0560">
    <property type="taxonomic scope" value="Bacteria"/>
</dbReference>
<gene>
    <name evidence="11" type="ORF">NB231_13591</name>
</gene>
<evidence type="ECO:0000256" key="7">
    <source>
        <dbReference type="ARBA" id="ARBA00022842"/>
    </source>
</evidence>
<proteinExistence type="inferred from homology"/>
<dbReference type="Pfam" id="PF12710">
    <property type="entry name" value="HAD"/>
    <property type="match status" value="1"/>
</dbReference>
<dbReference type="SUPFAM" id="SSF56784">
    <property type="entry name" value="HAD-like"/>
    <property type="match status" value="1"/>
</dbReference>
<dbReference type="STRING" id="314278.NB231_13591"/>
<evidence type="ECO:0000256" key="3">
    <source>
        <dbReference type="ARBA" id="ARBA00013085"/>
    </source>
</evidence>
<evidence type="ECO:0000313" key="11">
    <source>
        <dbReference type="EMBL" id="EAR21431.1"/>
    </source>
</evidence>
<protein>
    <recommendedName>
        <fullName evidence="4">Histidinol-phosphatase</fullName>
        <ecNumber evidence="3">3.1.3.15</ecNumber>
    </recommendedName>
    <alternativeName>
        <fullName evidence="8">Histidinol-phosphate phosphatase</fullName>
    </alternativeName>
</protein>